<organism evidence="1 2">
    <name type="scientific">Leptonema illini</name>
    <dbReference type="NCBI Taxonomy" id="183"/>
    <lineage>
        <taxon>Bacteria</taxon>
        <taxon>Pseudomonadati</taxon>
        <taxon>Spirochaetota</taxon>
        <taxon>Spirochaetia</taxon>
        <taxon>Leptospirales</taxon>
        <taxon>Leptospiraceae</taxon>
        <taxon>Leptonema</taxon>
    </lineage>
</organism>
<reference evidence="1 2" key="1">
    <citation type="submission" date="2019-10" db="EMBL/GenBank/DDBJ databases">
        <title>Extracellular Electron Transfer in a Candidatus Methanoperedens spp. Enrichment Culture.</title>
        <authorList>
            <person name="Berger S."/>
            <person name="Rangel Shaw D."/>
            <person name="Berben T."/>
            <person name="In 'T Zandt M."/>
            <person name="Frank J."/>
            <person name="Reimann J."/>
            <person name="Jetten M.S.M."/>
            <person name="Welte C.U."/>
        </authorList>
    </citation>
    <scope>NUCLEOTIDE SEQUENCE [LARGE SCALE GENOMIC DNA]</scope>
    <source>
        <strain evidence="1">SB12</strain>
    </source>
</reference>
<accession>A0A833GZA5</accession>
<comment type="caution">
    <text evidence="1">The sequence shown here is derived from an EMBL/GenBank/DDBJ whole genome shotgun (WGS) entry which is preliminary data.</text>
</comment>
<dbReference type="SUPFAM" id="SSF89447">
    <property type="entry name" value="AbrB/MazE/MraZ-like"/>
    <property type="match status" value="1"/>
</dbReference>
<dbReference type="EMBL" id="WBUI01000030">
    <property type="protein sequence ID" value="KAB2929515.1"/>
    <property type="molecule type" value="Genomic_DNA"/>
</dbReference>
<proteinExistence type="predicted"/>
<evidence type="ECO:0000313" key="2">
    <source>
        <dbReference type="Proteomes" id="UP000460298"/>
    </source>
</evidence>
<name>A0A833GZA5_9LEPT</name>
<dbReference type="Gene3D" id="2.10.260.10">
    <property type="match status" value="1"/>
</dbReference>
<protein>
    <submittedName>
        <fullName evidence="1">Antidote-toxin recognition MazE</fullName>
    </submittedName>
</protein>
<evidence type="ECO:0000313" key="1">
    <source>
        <dbReference type="EMBL" id="KAB2929515.1"/>
    </source>
</evidence>
<dbReference type="InterPro" id="IPR037914">
    <property type="entry name" value="SpoVT-AbrB_sf"/>
</dbReference>
<sequence length="77" mass="8567">MDRIRLIKTSGSQVLLLPQEYHLPGEEVYISRKGDTIILSPVVTGVQSLWAVLEGFSGPIERSQPEQYDKRSAVDPA</sequence>
<dbReference type="Proteomes" id="UP000460298">
    <property type="component" value="Unassembled WGS sequence"/>
</dbReference>
<gene>
    <name evidence="1" type="ORF">F9K24_19715</name>
</gene>
<dbReference type="AlphaFoldDB" id="A0A833GZA5"/>